<accession>A0A8E2BG60</accession>
<sequence>MSKVFSLMSFMLGVVLIGMFIGYSSIPGE</sequence>
<feature type="transmembrane region" description="Helical" evidence="1">
    <location>
        <begin position="7"/>
        <end position="26"/>
    </location>
</feature>
<reference evidence="2 3" key="1">
    <citation type="submission" date="2020-08" db="EMBL/GenBank/DDBJ databases">
        <title>Genomic Encyclopedia of Type Strains, Phase IV (KMG-IV): sequencing the most valuable type-strain genomes for metagenomic binning, comparative biology and taxonomic classification.</title>
        <authorList>
            <person name="Goeker M."/>
        </authorList>
    </citation>
    <scope>NUCLEOTIDE SEQUENCE [LARGE SCALE GENOMIC DNA]</scope>
    <source>
        <strain evidence="2 3">DSM 17454</strain>
    </source>
</reference>
<name>A0A8E2BG60_9HYPH</name>
<evidence type="ECO:0000313" key="2">
    <source>
        <dbReference type="EMBL" id="MBB6468850.1"/>
    </source>
</evidence>
<organism evidence="2 3">
    <name type="scientific">Aminobacter carboxidus</name>
    <dbReference type="NCBI Taxonomy" id="376165"/>
    <lineage>
        <taxon>Bacteria</taxon>
        <taxon>Pseudomonadati</taxon>
        <taxon>Pseudomonadota</taxon>
        <taxon>Alphaproteobacteria</taxon>
        <taxon>Hyphomicrobiales</taxon>
        <taxon>Phyllobacteriaceae</taxon>
        <taxon>Aminobacter</taxon>
    </lineage>
</organism>
<proteinExistence type="predicted"/>
<evidence type="ECO:0000256" key="1">
    <source>
        <dbReference type="SAM" id="Phobius"/>
    </source>
</evidence>
<protein>
    <submittedName>
        <fullName evidence="2">Uncharacterized protein</fullName>
    </submittedName>
</protein>
<comment type="caution">
    <text evidence="2">The sequence shown here is derived from an EMBL/GenBank/DDBJ whole genome shotgun (WGS) entry which is preliminary data.</text>
</comment>
<dbReference type="EMBL" id="JACHGI010000012">
    <property type="protein sequence ID" value="MBB6468850.1"/>
    <property type="molecule type" value="Genomic_DNA"/>
</dbReference>
<evidence type="ECO:0000313" key="3">
    <source>
        <dbReference type="Proteomes" id="UP000532373"/>
    </source>
</evidence>
<keyword evidence="1" id="KW-1133">Transmembrane helix</keyword>
<gene>
    <name evidence="2" type="ORF">HNQ96_004737</name>
</gene>
<dbReference type="AlphaFoldDB" id="A0A8E2BG60"/>
<keyword evidence="1" id="KW-0812">Transmembrane</keyword>
<dbReference type="Proteomes" id="UP000532373">
    <property type="component" value="Unassembled WGS sequence"/>
</dbReference>
<keyword evidence="1" id="KW-0472">Membrane</keyword>